<sequence>MDSTQRVPDGEGHGSANESAFDPQHNTRHPLQPSSHMEAAGLRREERVQSQSANKTWKVSTRQHIRKQPSIDERRFLLAVQSGNIKATQRLIDSGFVDKNCVDPMGRTALVLAIINEDLPMVKLLMAAGVEAQDALLHAISEEFVEAVELLLDHEESVISPGQQHSWEALPPESRTFSPDVTPLILAAHLNHFEIVRMLLDRGATLPLPHDVRCGCCACVSSRTKDTVHHSRSRMNAFRALASPSLICLTAQDPILLAFQLSWELRRLSFEEYEFRSEYQELRNRCKIFATALLDHTQSSRELEIILNYDPFEPVTHGEGRMHLRRLRLAVKLHQKEFVTHPNVQQLLASIWYEGLPGFRCKNTLFQVLEIVRVVVSFPFLSLMYIIVPTSSYGQMLKKPFIKFICHSASYVTFLGILIWSSQDRGYMGVKEYNNHCTNNEVKPCQGARPSIPECLIIVWLCGMIKLEVKRILREENLKEYVKDMWKLMDLGTTCLYMIVVILRLISCFEETVCIANGPGKKMKQSTTVMISECLLALANIFSCLRMIYIFSVSPYLGPLQVSLSRMATDMVRFFLLFVLVIFAFSCAIKMCMSGIVDREKWNYKPVLICHILVASLFEAMQMLFWTVFGVIDMNQFNLCGIGNFTKFAAKTILGTYAVITIVVLLNLLIAMLNNSYQLISGKEDVEWKFARSKLWISYFDDKCTLPPPFNIFPTSKFHLRLRRLLKCRRCCRSHCISKCCSCDRTPVVTSETDDHRMKVMHDLVRRYITMSQQCAENRAVNEDDINELKQDISAFRCELIDILQQSGCNVNAYCNAGLGGRKTRQRERHMMKDFDIISMRENLTDLWAGQPSHLKHVLISATAPAMTAGSKSTTSSNSSALMALKKKNKKFFSASHKSRGPSDKQIPRVGSVPSLSSSISWPFQRVQSQKQTRVVKGTMSPSTSAECSTTYSSNMFATNTESQEGQVPPTAVKENL</sequence>
<evidence type="ECO:0000256" key="5">
    <source>
        <dbReference type="ARBA" id="ARBA00022989"/>
    </source>
</evidence>
<dbReference type="SMART" id="SM01420">
    <property type="entry name" value="TRP_2"/>
    <property type="match status" value="1"/>
</dbReference>
<dbReference type="PANTHER" id="PTHR10117:SF54">
    <property type="entry name" value="TRANSIENT RECEPTOR POTENTIAL-GAMMA PROTEIN"/>
    <property type="match status" value="1"/>
</dbReference>
<evidence type="ECO:0000256" key="6">
    <source>
        <dbReference type="ARBA" id="ARBA00023043"/>
    </source>
</evidence>
<name>A0A6L2P8C4_COPFO</name>
<dbReference type="AlphaFoldDB" id="A0A6L2P8C4"/>
<evidence type="ECO:0000256" key="8">
    <source>
        <dbReference type="ARBA" id="ARBA00023136"/>
    </source>
</evidence>
<dbReference type="InterPro" id="IPR036770">
    <property type="entry name" value="Ankyrin_rpt-contain_sf"/>
</dbReference>
<feature type="transmembrane region" description="Helical" evidence="12">
    <location>
        <begin position="608"/>
        <end position="632"/>
    </location>
</feature>
<organism evidence="14 15">
    <name type="scientific">Coptotermes formosanus</name>
    <name type="common">Formosan subterranean termite</name>
    <dbReference type="NCBI Taxonomy" id="36987"/>
    <lineage>
        <taxon>Eukaryota</taxon>
        <taxon>Metazoa</taxon>
        <taxon>Ecdysozoa</taxon>
        <taxon>Arthropoda</taxon>
        <taxon>Hexapoda</taxon>
        <taxon>Insecta</taxon>
        <taxon>Pterygota</taxon>
        <taxon>Neoptera</taxon>
        <taxon>Polyneoptera</taxon>
        <taxon>Dictyoptera</taxon>
        <taxon>Blattodea</taxon>
        <taxon>Blattoidea</taxon>
        <taxon>Termitoidae</taxon>
        <taxon>Rhinotermitidae</taxon>
        <taxon>Coptotermes</taxon>
    </lineage>
</organism>
<evidence type="ECO:0000313" key="14">
    <source>
        <dbReference type="EMBL" id="GFG28501.1"/>
    </source>
</evidence>
<dbReference type="EMBL" id="BLKM01000071">
    <property type="protein sequence ID" value="GFG28501.1"/>
    <property type="molecule type" value="Genomic_DNA"/>
</dbReference>
<dbReference type="InterPro" id="IPR013555">
    <property type="entry name" value="TRP_dom"/>
</dbReference>
<reference evidence="15" key="1">
    <citation type="submission" date="2020-01" db="EMBL/GenBank/DDBJ databases">
        <title>Draft genome sequence of the Termite Coptotermes fromosanus.</title>
        <authorList>
            <person name="Itakura S."/>
            <person name="Yosikawa Y."/>
            <person name="Umezawa K."/>
        </authorList>
    </citation>
    <scope>NUCLEOTIDE SEQUENCE [LARGE SCALE GENOMIC DNA]</scope>
</reference>
<feature type="transmembrane region" description="Helical" evidence="12">
    <location>
        <begin position="571"/>
        <end position="596"/>
    </location>
</feature>
<keyword evidence="5 12" id="KW-1133">Transmembrane helix</keyword>
<dbReference type="PROSITE" id="PS50088">
    <property type="entry name" value="ANK_REPEAT"/>
    <property type="match status" value="1"/>
</dbReference>
<dbReference type="Proteomes" id="UP000502823">
    <property type="component" value="Unassembled WGS sequence"/>
</dbReference>
<proteinExistence type="predicted"/>
<evidence type="ECO:0000256" key="7">
    <source>
        <dbReference type="ARBA" id="ARBA00023065"/>
    </source>
</evidence>
<comment type="caution">
    <text evidence="14">The sequence shown here is derived from an EMBL/GenBank/DDBJ whole genome shotgun (WGS) entry which is preliminary data.</text>
</comment>
<feature type="domain" description="Transient receptor ion channel" evidence="13">
    <location>
        <begin position="214"/>
        <end position="276"/>
    </location>
</feature>
<dbReference type="PRINTS" id="PR01097">
    <property type="entry name" value="TRNSRECEPTRP"/>
</dbReference>
<dbReference type="PANTHER" id="PTHR10117">
    <property type="entry name" value="TRANSIENT RECEPTOR POTENTIAL CHANNEL"/>
    <property type="match status" value="1"/>
</dbReference>
<dbReference type="InterPro" id="IPR002110">
    <property type="entry name" value="Ankyrin_rpt"/>
</dbReference>
<dbReference type="InterPro" id="IPR002153">
    <property type="entry name" value="TRPC_channel"/>
</dbReference>
<comment type="subcellular location">
    <subcellularLocation>
        <location evidence="1">Membrane</location>
        <topology evidence="1">Multi-pass membrane protein</topology>
    </subcellularLocation>
</comment>
<evidence type="ECO:0000256" key="9">
    <source>
        <dbReference type="ARBA" id="ARBA00023303"/>
    </source>
</evidence>
<evidence type="ECO:0000256" key="2">
    <source>
        <dbReference type="ARBA" id="ARBA00022448"/>
    </source>
</evidence>
<dbReference type="NCBIfam" id="TIGR00870">
    <property type="entry name" value="trp"/>
    <property type="match status" value="1"/>
</dbReference>
<dbReference type="InParanoid" id="A0A6L2P8C4"/>
<dbReference type="PROSITE" id="PS50297">
    <property type="entry name" value="ANK_REP_REGION"/>
    <property type="match status" value="1"/>
</dbReference>
<feature type="region of interest" description="Disordered" evidence="11">
    <location>
        <begin position="927"/>
        <end position="950"/>
    </location>
</feature>
<feature type="region of interest" description="Disordered" evidence="11">
    <location>
        <begin position="893"/>
        <end position="914"/>
    </location>
</feature>
<dbReference type="GO" id="GO:0015279">
    <property type="term" value="F:store-operated calcium channel activity"/>
    <property type="evidence" value="ECO:0007669"/>
    <property type="project" value="TreeGrafter"/>
</dbReference>
<dbReference type="SUPFAM" id="SSF48403">
    <property type="entry name" value="Ankyrin repeat"/>
    <property type="match status" value="1"/>
</dbReference>
<feature type="transmembrane region" description="Helical" evidence="12">
    <location>
        <begin position="400"/>
        <end position="420"/>
    </location>
</feature>
<dbReference type="GO" id="GO:0005886">
    <property type="term" value="C:plasma membrane"/>
    <property type="evidence" value="ECO:0007669"/>
    <property type="project" value="TreeGrafter"/>
</dbReference>
<dbReference type="Pfam" id="PF00520">
    <property type="entry name" value="Ion_trans"/>
    <property type="match status" value="1"/>
</dbReference>
<dbReference type="Gene3D" id="1.25.40.20">
    <property type="entry name" value="Ankyrin repeat-containing domain"/>
    <property type="match status" value="1"/>
</dbReference>
<feature type="transmembrane region" description="Helical" evidence="12">
    <location>
        <begin position="527"/>
        <end position="551"/>
    </location>
</feature>
<protein>
    <recommendedName>
        <fullName evidence="13">Transient receptor ion channel domain-containing protein</fullName>
    </recommendedName>
</protein>
<keyword evidence="3 12" id="KW-0812">Transmembrane</keyword>
<evidence type="ECO:0000259" key="13">
    <source>
        <dbReference type="SMART" id="SM01420"/>
    </source>
</evidence>
<dbReference type="GO" id="GO:0070679">
    <property type="term" value="F:inositol 1,4,5 trisphosphate binding"/>
    <property type="evidence" value="ECO:0007669"/>
    <property type="project" value="TreeGrafter"/>
</dbReference>
<dbReference type="OrthoDB" id="2373987at2759"/>
<dbReference type="SMART" id="SM00248">
    <property type="entry name" value="ANK"/>
    <property type="match status" value="3"/>
</dbReference>
<feature type="repeat" description="ANK" evidence="10">
    <location>
        <begin position="179"/>
        <end position="211"/>
    </location>
</feature>
<feature type="transmembrane region" description="Helical" evidence="12">
    <location>
        <begin position="488"/>
        <end position="506"/>
    </location>
</feature>
<dbReference type="Pfam" id="PF00023">
    <property type="entry name" value="Ank"/>
    <property type="match status" value="1"/>
</dbReference>
<accession>A0A6L2P8C4</accession>
<evidence type="ECO:0000256" key="10">
    <source>
        <dbReference type="PROSITE-ProRule" id="PRU00023"/>
    </source>
</evidence>
<feature type="transmembrane region" description="Helical" evidence="12">
    <location>
        <begin position="652"/>
        <end position="673"/>
    </location>
</feature>
<dbReference type="Pfam" id="PF08344">
    <property type="entry name" value="TRP_2"/>
    <property type="match status" value="1"/>
</dbReference>
<feature type="transmembrane region" description="Helical" evidence="12">
    <location>
        <begin position="371"/>
        <end position="388"/>
    </location>
</feature>
<evidence type="ECO:0000256" key="3">
    <source>
        <dbReference type="ARBA" id="ARBA00022692"/>
    </source>
</evidence>
<evidence type="ECO:0000256" key="4">
    <source>
        <dbReference type="ARBA" id="ARBA00022737"/>
    </source>
</evidence>
<evidence type="ECO:0000256" key="12">
    <source>
        <dbReference type="SAM" id="Phobius"/>
    </source>
</evidence>
<keyword evidence="8 12" id="KW-0472">Membrane</keyword>
<dbReference type="InterPro" id="IPR005821">
    <property type="entry name" value="Ion_trans_dom"/>
</dbReference>
<evidence type="ECO:0000256" key="11">
    <source>
        <dbReference type="SAM" id="MobiDB-lite"/>
    </source>
</evidence>
<dbReference type="Pfam" id="PF12796">
    <property type="entry name" value="Ank_2"/>
    <property type="match status" value="1"/>
</dbReference>
<keyword evidence="6 10" id="KW-0040">ANK repeat</keyword>
<keyword evidence="4" id="KW-0677">Repeat</keyword>
<keyword evidence="9" id="KW-0407">Ion channel</keyword>
<dbReference type="GO" id="GO:0034703">
    <property type="term" value="C:cation channel complex"/>
    <property type="evidence" value="ECO:0007669"/>
    <property type="project" value="UniProtKB-ARBA"/>
</dbReference>
<feature type="region of interest" description="Disordered" evidence="11">
    <location>
        <begin position="1"/>
        <end position="56"/>
    </location>
</feature>
<feature type="compositionally biased region" description="Polar residues" evidence="11">
    <location>
        <begin position="940"/>
        <end position="950"/>
    </location>
</feature>
<evidence type="ECO:0000256" key="1">
    <source>
        <dbReference type="ARBA" id="ARBA00004141"/>
    </source>
</evidence>
<gene>
    <name evidence="14" type="ORF">Cfor_03626</name>
</gene>
<keyword evidence="15" id="KW-1185">Reference proteome</keyword>
<keyword evidence="2" id="KW-0813">Transport</keyword>
<evidence type="ECO:0000313" key="15">
    <source>
        <dbReference type="Proteomes" id="UP000502823"/>
    </source>
</evidence>
<dbReference type="GO" id="GO:0051480">
    <property type="term" value="P:regulation of cytosolic calcium ion concentration"/>
    <property type="evidence" value="ECO:0007669"/>
    <property type="project" value="TreeGrafter"/>
</dbReference>
<keyword evidence="7" id="KW-0406">Ion transport</keyword>